<dbReference type="RefSeq" id="WP_045776497.1">
    <property type="nucleotide sequence ID" value="NZ_LAJY01000406.1"/>
</dbReference>
<reference evidence="9 10" key="1">
    <citation type="submission" date="2015-03" db="EMBL/GenBank/DDBJ databases">
        <title>Draft genome sequence of Elstera litoralis.</title>
        <authorList>
            <person name="Rahalkar M.C."/>
            <person name="Dhakephalkar P.K."/>
            <person name="Pore S.D."/>
            <person name="Arora P."/>
            <person name="Kapse N.G."/>
            <person name="Pandit P.S."/>
        </authorList>
    </citation>
    <scope>NUCLEOTIDE SEQUENCE [LARGE SCALE GENOMIC DNA]</scope>
    <source>
        <strain evidence="9 10">Dia-1</strain>
    </source>
</reference>
<dbReference type="Pfam" id="PF02861">
    <property type="entry name" value="Clp_N"/>
    <property type="match status" value="1"/>
</dbReference>
<sequence>MLSRNLEKSLHTALELANKRRHEFATLEHLLMSLTDDQDALGVFRACGVDLDKLRRDLTNYLDNELSNIVSSRTEDAKPTSGFQRVVQRAVIHVQSSGRAEVTGANVLVALFSERESHAVYFLQEQDMSRFDAVNFISHGIAKVPGRSESRRTAGAEEETAAPSAPKEGKEAKKGQEALEAYCVDLNKKAANGKIDPLIGREAEVDRTVQILCRRTKNNPLYVGDPGVGKTAIAEGLAKRIVDGDVPEVLLGATIFSLDMGALLAGTRYRGDFEERLKQVLGELEAHPNAVLFIDEIHTIIGAGATSGGAMDASNLLKPALASGNLRCIGSTTYKEYRSYFEKDRALVRRFQKIDVAEPSVEDSIKILKGLKPYYEQHHKVRYTNEAIRTAVELSARYINDRKLPD</sequence>
<dbReference type="Pfam" id="PF17871">
    <property type="entry name" value="AAA_lid_9"/>
    <property type="match status" value="1"/>
</dbReference>
<accession>A0A0F3IQB8</accession>
<dbReference type="PANTHER" id="PTHR11638">
    <property type="entry name" value="ATP-DEPENDENT CLP PROTEASE"/>
    <property type="match status" value="1"/>
</dbReference>
<evidence type="ECO:0000313" key="10">
    <source>
        <dbReference type="Proteomes" id="UP000033774"/>
    </source>
</evidence>
<evidence type="ECO:0000256" key="5">
    <source>
        <dbReference type="ARBA" id="ARBA00023186"/>
    </source>
</evidence>
<evidence type="ECO:0000256" key="3">
    <source>
        <dbReference type="ARBA" id="ARBA00022741"/>
    </source>
</evidence>
<comment type="similarity">
    <text evidence="1">Belongs to the ClpA/ClpB family.</text>
</comment>
<dbReference type="Pfam" id="PF00004">
    <property type="entry name" value="AAA"/>
    <property type="match status" value="1"/>
</dbReference>
<feature type="domain" description="Clp R" evidence="8">
    <location>
        <begin position="1"/>
        <end position="144"/>
    </location>
</feature>
<dbReference type="CDD" id="cd00009">
    <property type="entry name" value="AAA"/>
    <property type="match status" value="1"/>
</dbReference>
<keyword evidence="9" id="KW-0645">Protease</keyword>
<dbReference type="InterPro" id="IPR003593">
    <property type="entry name" value="AAA+_ATPase"/>
</dbReference>
<dbReference type="SUPFAM" id="SSF81923">
    <property type="entry name" value="Double Clp-N motif"/>
    <property type="match status" value="1"/>
</dbReference>
<evidence type="ECO:0000259" key="8">
    <source>
        <dbReference type="PROSITE" id="PS51903"/>
    </source>
</evidence>
<feature type="non-terminal residue" evidence="9">
    <location>
        <position position="406"/>
    </location>
</feature>
<dbReference type="PROSITE" id="PS00870">
    <property type="entry name" value="CLPAB_1"/>
    <property type="match status" value="1"/>
</dbReference>
<dbReference type="GO" id="GO:0008233">
    <property type="term" value="F:peptidase activity"/>
    <property type="evidence" value="ECO:0007669"/>
    <property type="project" value="UniProtKB-KW"/>
</dbReference>
<dbReference type="OrthoDB" id="9803641at2"/>
<dbReference type="GO" id="GO:0005737">
    <property type="term" value="C:cytoplasm"/>
    <property type="evidence" value="ECO:0007669"/>
    <property type="project" value="TreeGrafter"/>
</dbReference>
<dbReference type="GO" id="GO:0034605">
    <property type="term" value="P:cellular response to heat"/>
    <property type="evidence" value="ECO:0007669"/>
    <property type="project" value="TreeGrafter"/>
</dbReference>
<dbReference type="FunFam" id="3.40.50.300:FF:000010">
    <property type="entry name" value="Chaperone clpB 1, putative"/>
    <property type="match status" value="1"/>
</dbReference>
<dbReference type="Proteomes" id="UP000033774">
    <property type="component" value="Unassembled WGS sequence"/>
</dbReference>
<dbReference type="GO" id="GO:0016887">
    <property type="term" value="F:ATP hydrolysis activity"/>
    <property type="evidence" value="ECO:0007669"/>
    <property type="project" value="InterPro"/>
</dbReference>
<keyword evidence="4" id="KW-0067">ATP-binding</keyword>
<evidence type="ECO:0000256" key="7">
    <source>
        <dbReference type="SAM" id="MobiDB-lite"/>
    </source>
</evidence>
<evidence type="ECO:0000256" key="6">
    <source>
        <dbReference type="PROSITE-ProRule" id="PRU01251"/>
    </source>
</evidence>
<dbReference type="InterPro" id="IPR004176">
    <property type="entry name" value="Clp_R_N"/>
</dbReference>
<dbReference type="InterPro" id="IPR036628">
    <property type="entry name" value="Clp_N_dom_sf"/>
</dbReference>
<evidence type="ECO:0000313" key="9">
    <source>
        <dbReference type="EMBL" id="KJV08945.1"/>
    </source>
</evidence>
<proteinExistence type="inferred from homology"/>
<keyword evidence="3" id="KW-0547">Nucleotide-binding</keyword>
<dbReference type="InterPro" id="IPR041546">
    <property type="entry name" value="ClpA/ClpB_AAA_lid"/>
</dbReference>
<dbReference type="InterPro" id="IPR050130">
    <property type="entry name" value="ClpA_ClpB"/>
</dbReference>
<evidence type="ECO:0000256" key="4">
    <source>
        <dbReference type="ARBA" id="ARBA00022840"/>
    </source>
</evidence>
<dbReference type="Gene3D" id="3.40.50.300">
    <property type="entry name" value="P-loop containing nucleotide triphosphate hydrolases"/>
    <property type="match status" value="2"/>
</dbReference>
<gene>
    <name evidence="9" type="primary">clpA</name>
    <name evidence="9" type="ORF">VZ95_14530</name>
</gene>
<protein>
    <submittedName>
        <fullName evidence="9">Clp protease ClpX</fullName>
    </submittedName>
</protein>
<dbReference type="InterPro" id="IPR003959">
    <property type="entry name" value="ATPase_AAA_core"/>
</dbReference>
<dbReference type="InterPro" id="IPR018368">
    <property type="entry name" value="ClpA/B_CS1"/>
</dbReference>
<dbReference type="PANTHER" id="PTHR11638:SF111">
    <property type="entry name" value="ATP-DEPENDENT CLP PROTEASE ATP-BINDING SUBUNIT CLPA"/>
    <property type="match status" value="1"/>
</dbReference>
<keyword evidence="9" id="KW-0378">Hydrolase</keyword>
<dbReference type="Gene3D" id="1.10.1780.10">
    <property type="entry name" value="Clp, N-terminal domain"/>
    <property type="match status" value="1"/>
</dbReference>
<evidence type="ECO:0000256" key="1">
    <source>
        <dbReference type="ARBA" id="ARBA00008675"/>
    </source>
</evidence>
<keyword evidence="2 6" id="KW-0677">Repeat</keyword>
<evidence type="ECO:0000256" key="2">
    <source>
        <dbReference type="ARBA" id="ARBA00022737"/>
    </source>
</evidence>
<keyword evidence="10" id="KW-1185">Reference proteome</keyword>
<comment type="caution">
    <text evidence="9">The sequence shown here is derived from an EMBL/GenBank/DDBJ whole genome shotgun (WGS) entry which is preliminary data.</text>
</comment>
<dbReference type="AlphaFoldDB" id="A0A0F3IQB8"/>
<dbReference type="GO" id="GO:0005524">
    <property type="term" value="F:ATP binding"/>
    <property type="evidence" value="ECO:0007669"/>
    <property type="project" value="UniProtKB-KW"/>
</dbReference>
<name>A0A0F3IQB8_9PROT</name>
<feature type="region of interest" description="Disordered" evidence="7">
    <location>
        <begin position="147"/>
        <end position="173"/>
    </location>
</feature>
<dbReference type="InterPro" id="IPR027417">
    <property type="entry name" value="P-loop_NTPase"/>
</dbReference>
<dbReference type="SUPFAM" id="SSF52540">
    <property type="entry name" value="P-loop containing nucleoside triphosphate hydrolases"/>
    <property type="match status" value="1"/>
</dbReference>
<dbReference type="GO" id="GO:0006508">
    <property type="term" value="P:proteolysis"/>
    <property type="evidence" value="ECO:0007669"/>
    <property type="project" value="UniProtKB-KW"/>
</dbReference>
<dbReference type="PROSITE" id="PS51903">
    <property type="entry name" value="CLP_R"/>
    <property type="match status" value="1"/>
</dbReference>
<dbReference type="SMART" id="SM00382">
    <property type="entry name" value="AAA"/>
    <property type="match status" value="1"/>
</dbReference>
<keyword evidence="5" id="KW-0143">Chaperone</keyword>
<organism evidence="9 10">
    <name type="scientific">Elstera litoralis</name>
    <dbReference type="NCBI Taxonomy" id="552518"/>
    <lineage>
        <taxon>Bacteria</taxon>
        <taxon>Pseudomonadati</taxon>
        <taxon>Pseudomonadota</taxon>
        <taxon>Alphaproteobacteria</taxon>
        <taxon>Rhodospirillales</taxon>
        <taxon>Rhodospirillaceae</taxon>
        <taxon>Elstera</taxon>
    </lineage>
</organism>
<dbReference type="EMBL" id="LAJY01000406">
    <property type="protein sequence ID" value="KJV08945.1"/>
    <property type="molecule type" value="Genomic_DNA"/>
</dbReference>